<dbReference type="Proteomes" id="UP001066276">
    <property type="component" value="Chromosome 8"/>
</dbReference>
<feature type="compositionally biased region" description="Low complexity" evidence="1">
    <location>
        <begin position="61"/>
        <end position="76"/>
    </location>
</feature>
<protein>
    <submittedName>
        <fullName evidence="2">Uncharacterized protein</fullName>
    </submittedName>
</protein>
<organism evidence="2 3">
    <name type="scientific">Pleurodeles waltl</name>
    <name type="common">Iberian ribbed newt</name>
    <dbReference type="NCBI Taxonomy" id="8319"/>
    <lineage>
        <taxon>Eukaryota</taxon>
        <taxon>Metazoa</taxon>
        <taxon>Chordata</taxon>
        <taxon>Craniata</taxon>
        <taxon>Vertebrata</taxon>
        <taxon>Euteleostomi</taxon>
        <taxon>Amphibia</taxon>
        <taxon>Batrachia</taxon>
        <taxon>Caudata</taxon>
        <taxon>Salamandroidea</taxon>
        <taxon>Salamandridae</taxon>
        <taxon>Pleurodelinae</taxon>
        <taxon>Pleurodeles</taxon>
    </lineage>
</organism>
<gene>
    <name evidence="2" type="ORF">NDU88_003390</name>
</gene>
<accession>A0AAV7NJ43</accession>
<feature type="region of interest" description="Disordered" evidence="1">
    <location>
        <begin position="54"/>
        <end position="98"/>
    </location>
</feature>
<evidence type="ECO:0000256" key="1">
    <source>
        <dbReference type="SAM" id="MobiDB-lite"/>
    </source>
</evidence>
<evidence type="ECO:0000313" key="2">
    <source>
        <dbReference type="EMBL" id="KAJ1115164.1"/>
    </source>
</evidence>
<dbReference type="EMBL" id="JANPWB010000012">
    <property type="protein sequence ID" value="KAJ1115164.1"/>
    <property type="molecule type" value="Genomic_DNA"/>
</dbReference>
<proteinExistence type="predicted"/>
<evidence type="ECO:0000313" key="3">
    <source>
        <dbReference type="Proteomes" id="UP001066276"/>
    </source>
</evidence>
<name>A0AAV7NJ43_PLEWA</name>
<comment type="caution">
    <text evidence="2">The sequence shown here is derived from an EMBL/GenBank/DDBJ whole genome shotgun (WGS) entry which is preliminary data.</text>
</comment>
<reference evidence="2" key="1">
    <citation type="journal article" date="2022" name="bioRxiv">
        <title>Sequencing and chromosome-scale assembly of the giantPleurodeles waltlgenome.</title>
        <authorList>
            <person name="Brown T."/>
            <person name="Elewa A."/>
            <person name="Iarovenko S."/>
            <person name="Subramanian E."/>
            <person name="Araus A.J."/>
            <person name="Petzold A."/>
            <person name="Susuki M."/>
            <person name="Suzuki K.-i.T."/>
            <person name="Hayashi T."/>
            <person name="Toyoda A."/>
            <person name="Oliveira C."/>
            <person name="Osipova E."/>
            <person name="Leigh N.D."/>
            <person name="Simon A."/>
            <person name="Yun M.H."/>
        </authorList>
    </citation>
    <scope>NUCLEOTIDE SEQUENCE</scope>
    <source>
        <strain evidence="2">20211129_DDA</strain>
        <tissue evidence="2">Liver</tissue>
    </source>
</reference>
<dbReference type="AlphaFoldDB" id="A0AAV7NJ43"/>
<sequence>MCRLERVLWDFSSRRSGESAPGGQTASPGALWRRAALELRRSWRALAQAPLWGEAGRGTASTSRSCPSPSRPKVPSGGCRKVRRGNGVLEGPGKSSGAQIGRPCCGIRGLGLNLKVGRFWTRSVWRLLILLLTQDV</sequence>
<keyword evidence="3" id="KW-1185">Reference proteome</keyword>